<feature type="domain" description="Telomeric single stranded DNA binding POT1/Cdc13" evidence="10">
    <location>
        <begin position="19"/>
        <end position="109"/>
    </location>
</feature>
<dbReference type="InterPro" id="IPR011564">
    <property type="entry name" value="Telomer_end-bd_POT1/Cdc13"/>
</dbReference>
<evidence type="ECO:0000313" key="12">
    <source>
        <dbReference type="EMBL" id="KEQ64789.1"/>
    </source>
</evidence>
<dbReference type="GO" id="GO:0010521">
    <property type="term" value="F:telomerase inhibitor activity"/>
    <property type="evidence" value="ECO:0007669"/>
    <property type="project" value="TreeGrafter"/>
</dbReference>
<dbReference type="SUPFAM" id="SSF50249">
    <property type="entry name" value="Nucleic acid-binding proteins"/>
    <property type="match status" value="2"/>
</dbReference>
<dbReference type="FunFam" id="2.40.50.140:FF:000303">
    <property type="entry name" value="Protection of telomeres protein 1"/>
    <property type="match status" value="1"/>
</dbReference>
<organism evidence="12 13">
    <name type="scientific">Aureobasidium melanogenum (strain CBS 110374)</name>
    <name type="common">Aureobasidium pullulans var. melanogenum</name>
    <dbReference type="NCBI Taxonomy" id="1043003"/>
    <lineage>
        <taxon>Eukaryota</taxon>
        <taxon>Fungi</taxon>
        <taxon>Dikarya</taxon>
        <taxon>Ascomycota</taxon>
        <taxon>Pezizomycotina</taxon>
        <taxon>Dothideomycetes</taxon>
        <taxon>Dothideomycetidae</taxon>
        <taxon>Dothideales</taxon>
        <taxon>Saccotheciaceae</taxon>
        <taxon>Aureobasidium</taxon>
    </lineage>
</organism>
<name>A0A074VZQ9_AURM1</name>
<evidence type="ECO:0000256" key="2">
    <source>
        <dbReference type="ARBA" id="ARBA00004574"/>
    </source>
</evidence>
<evidence type="ECO:0000256" key="5">
    <source>
        <dbReference type="ARBA" id="ARBA00022454"/>
    </source>
</evidence>
<evidence type="ECO:0000313" key="13">
    <source>
        <dbReference type="Proteomes" id="UP000030672"/>
    </source>
</evidence>
<dbReference type="GO" id="GO:0000783">
    <property type="term" value="C:nuclear telomere cap complex"/>
    <property type="evidence" value="ECO:0007669"/>
    <property type="project" value="TreeGrafter"/>
</dbReference>
<dbReference type="GO" id="GO:0032210">
    <property type="term" value="P:regulation of telomere maintenance via telomerase"/>
    <property type="evidence" value="ECO:0007669"/>
    <property type="project" value="TreeGrafter"/>
</dbReference>
<dbReference type="Pfam" id="PF02765">
    <property type="entry name" value="POT1"/>
    <property type="match status" value="1"/>
</dbReference>
<dbReference type="GeneID" id="63914151"/>
<evidence type="ECO:0000256" key="6">
    <source>
        <dbReference type="ARBA" id="ARBA00022895"/>
    </source>
</evidence>
<keyword evidence="6" id="KW-0779">Telomere</keyword>
<evidence type="ECO:0000256" key="1">
    <source>
        <dbReference type="ARBA" id="ARBA00004123"/>
    </source>
</evidence>
<keyword evidence="13" id="KW-1185">Reference proteome</keyword>
<dbReference type="GO" id="GO:0016233">
    <property type="term" value="P:telomere capping"/>
    <property type="evidence" value="ECO:0007669"/>
    <property type="project" value="TreeGrafter"/>
</dbReference>
<dbReference type="EMBL" id="KL584828">
    <property type="protein sequence ID" value="KEQ64789.1"/>
    <property type="molecule type" value="Genomic_DNA"/>
</dbReference>
<feature type="region of interest" description="Disordered" evidence="9">
    <location>
        <begin position="381"/>
        <end position="424"/>
    </location>
</feature>
<dbReference type="PANTHER" id="PTHR14513">
    <property type="entry name" value="PROTECTION OF TELOMERES 1"/>
    <property type="match status" value="1"/>
</dbReference>
<evidence type="ECO:0000259" key="10">
    <source>
        <dbReference type="Pfam" id="PF02765"/>
    </source>
</evidence>
<feature type="compositionally biased region" description="Basic residues" evidence="9">
    <location>
        <begin position="398"/>
        <end position="411"/>
    </location>
</feature>
<keyword evidence="7" id="KW-0238">DNA-binding</keyword>
<evidence type="ECO:0000259" key="11">
    <source>
        <dbReference type="Pfam" id="PF16686"/>
    </source>
</evidence>
<keyword evidence="8" id="KW-0539">Nucleus</keyword>
<gene>
    <name evidence="12" type="ORF">M437DRAFT_43646</name>
</gene>
<evidence type="ECO:0000256" key="4">
    <source>
        <dbReference type="ARBA" id="ARBA00015253"/>
    </source>
</evidence>
<evidence type="ECO:0000256" key="7">
    <source>
        <dbReference type="ARBA" id="ARBA00023125"/>
    </source>
</evidence>
<dbReference type="Gene3D" id="2.40.50.140">
    <property type="entry name" value="Nucleic acid-binding proteins"/>
    <property type="match status" value="2"/>
</dbReference>
<dbReference type="GO" id="GO:0098505">
    <property type="term" value="F:G-rich strand telomeric DNA binding"/>
    <property type="evidence" value="ECO:0007669"/>
    <property type="project" value="TreeGrafter"/>
</dbReference>
<proteinExistence type="inferred from homology"/>
<comment type="similarity">
    <text evidence="3">Belongs to the telombin family.</text>
</comment>
<evidence type="ECO:0000256" key="8">
    <source>
        <dbReference type="ARBA" id="ARBA00023242"/>
    </source>
</evidence>
<dbReference type="STRING" id="1043003.A0A074VZQ9"/>
<dbReference type="InterPro" id="IPR012340">
    <property type="entry name" value="NA-bd_OB-fold"/>
</dbReference>
<dbReference type="Proteomes" id="UP000030672">
    <property type="component" value="Unassembled WGS sequence"/>
</dbReference>
<dbReference type="HOGENOM" id="CLU_016663_0_0_1"/>
<accession>A0A074VZQ9</accession>
<dbReference type="PANTHER" id="PTHR14513:SF0">
    <property type="entry name" value="PROTECTION OF TELOMERES PROTEIN 1"/>
    <property type="match status" value="1"/>
</dbReference>
<sequence length="652" mass="73295">MAQSRPSTLTSLADAYKDCKSASAAPIINLMGIVVDVLLPSPNKKTGDWQITFTLQDSDMIKIPVFTKGLKARFFARTKEELPPTPSLGDIVLIRNCKVIAVYNAPLIVDARRLASIIVYQAASIPEQGFMQSFLGEKDIPSLPQDPNPRPSKAEQMYAITLRQLAPSVVNTAGPSDAASIPTRPAADRAGGAPQNNFKFRLITNVNYNDYCDLAVEVVKRFPNSNGSMELYVTDYTANDSLYDYPAPDDADADDDSRYGRTSYHKNFQNDHELNRDGDYYGYISNVTGKRKTWPGPSGRRTLQVELLPPHAGYARDRVKEGDFVKLSNVRIKQSGAGKMEGNLWPDRQFPDKILVHQLKDVKQLKTLVDRREGYWREHNAQIEAKQQSKETEGQGKRLTKKQKRKARKLGLNKDETAPTSTTLDSNTHVSCVNFTGVKVSTIRDILSRDHSYTGRSGVKLELPYLNVKHKVKVRVVDFWPPILEDFASTAPVTDACEEHSDDDMDTTSPLSSQKWIWDFFLLLEDVKPHQPSSEPAQLWVHVDHRYAEFLLCMDEDATDLRRDTRTLAKLREQMAILWGNLEELKTAALAKQQPFPAPQAAAAERTNLSNLPFYCFIAEYGQELDQDDIESADSSGYTTLYDMSGARIFQE</sequence>
<feature type="domain" description="Protection of telomeres protein 1 ssDNA-binding" evidence="11">
    <location>
        <begin position="203"/>
        <end position="378"/>
    </location>
</feature>
<dbReference type="RefSeq" id="XP_040881812.1">
    <property type="nucleotide sequence ID" value="XM_041020778.1"/>
</dbReference>
<dbReference type="Pfam" id="PF16686">
    <property type="entry name" value="POT1PC"/>
    <property type="match status" value="1"/>
</dbReference>
<protein>
    <recommendedName>
        <fullName evidence="4">Protection of telomeres protein 1</fullName>
    </recommendedName>
</protein>
<feature type="region of interest" description="Disordered" evidence="9">
    <location>
        <begin position="173"/>
        <end position="192"/>
    </location>
</feature>
<dbReference type="InterPro" id="IPR028389">
    <property type="entry name" value="POT1"/>
</dbReference>
<dbReference type="AlphaFoldDB" id="A0A074VZQ9"/>
<comment type="subcellular location">
    <subcellularLocation>
        <location evidence="2">Chromosome</location>
        <location evidence="2">Telomere</location>
    </subcellularLocation>
    <subcellularLocation>
        <location evidence="1">Nucleus</location>
    </subcellularLocation>
</comment>
<feature type="compositionally biased region" description="Basic and acidic residues" evidence="9">
    <location>
        <begin position="381"/>
        <end position="396"/>
    </location>
</feature>
<dbReference type="InterPro" id="IPR032042">
    <property type="entry name" value="POT1PC"/>
</dbReference>
<evidence type="ECO:0000256" key="9">
    <source>
        <dbReference type="SAM" id="MobiDB-lite"/>
    </source>
</evidence>
<keyword evidence="5" id="KW-0158">Chromosome</keyword>
<evidence type="ECO:0000256" key="3">
    <source>
        <dbReference type="ARBA" id="ARBA00008442"/>
    </source>
</evidence>
<reference evidence="12 13" key="1">
    <citation type="journal article" date="2014" name="BMC Genomics">
        <title>Genome sequencing of four Aureobasidium pullulans varieties: biotechnological potential, stress tolerance, and description of new species.</title>
        <authorList>
            <person name="Gostin Ar C."/>
            <person name="Ohm R.A."/>
            <person name="Kogej T."/>
            <person name="Sonjak S."/>
            <person name="Turk M."/>
            <person name="Zajc J."/>
            <person name="Zalar P."/>
            <person name="Grube M."/>
            <person name="Sun H."/>
            <person name="Han J."/>
            <person name="Sharma A."/>
            <person name="Chiniquy J."/>
            <person name="Ngan C.Y."/>
            <person name="Lipzen A."/>
            <person name="Barry K."/>
            <person name="Grigoriev I.V."/>
            <person name="Gunde-Cimerman N."/>
        </authorList>
    </citation>
    <scope>NUCLEOTIDE SEQUENCE [LARGE SCALE GENOMIC DNA]</scope>
    <source>
        <strain evidence="12 13">CBS 110374</strain>
    </source>
</reference>